<dbReference type="Proteomes" id="UP001152622">
    <property type="component" value="Chromosome 4"/>
</dbReference>
<proteinExistence type="predicted"/>
<sequence length="282" mass="30613">MTRKLAGTVKGSALWLTSVSNEVGQVLIRVLIAQEGSEEDVDRRITKTKLALHCRRRTRGEDTTVAPMNHLLQELMGGKGNDALGVPLLDRLRMEHIQDWQHHKGWHPNSEKVFRRKIIPTFQPPAKYTGELIGIQYLFRQTGQTMQDMHPDSEEANQMQQDLTVEEEQEDEGFEDNIEDLTVGNLLIPTLTTEVSDDATSTDPATTMYPATSATTFPCPATCATVAATTTAPAASATGPATSAKGPATSATVAASATGPDVELWINTMYQASASWTLSTGS</sequence>
<dbReference type="PANTHER" id="PTHR47773:SF1">
    <property type="entry name" value="C2H2-TYPE DOMAIN-CONTAINING PROTEIN"/>
    <property type="match status" value="1"/>
</dbReference>
<comment type="caution">
    <text evidence="1">The sequence shown here is derived from an EMBL/GenBank/DDBJ whole genome shotgun (WGS) entry which is preliminary data.</text>
</comment>
<keyword evidence="2" id="KW-1185">Reference proteome</keyword>
<gene>
    <name evidence="1" type="ORF">SKAU_G00137090</name>
</gene>
<dbReference type="AlphaFoldDB" id="A0A9Q1J3W4"/>
<dbReference type="PANTHER" id="PTHR47773">
    <property type="entry name" value="SI:DKEY-9I5.2-RELATED"/>
    <property type="match status" value="1"/>
</dbReference>
<evidence type="ECO:0000313" key="2">
    <source>
        <dbReference type="Proteomes" id="UP001152622"/>
    </source>
</evidence>
<evidence type="ECO:0000313" key="1">
    <source>
        <dbReference type="EMBL" id="KAJ8364878.1"/>
    </source>
</evidence>
<name>A0A9Q1J3W4_SYNKA</name>
<organism evidence="1 2">
    <name type="scientific">Synaphobranchus kaupii</name>
    <name type="common">Kaup's arrowtooth eel</name>
    <dbReference type="NCBI Taxonomy" id="118154"/>
    <lineage>
        <taxon>Eukaryota</taxon>
        <taxon>Metazoa</taxon>
        <taxon>Chordata</taxon>
        <taxon>Craniata</taxon>
        <taxon>Vertebrata</taxon>
        <taxon>Euteleostomi</taxon>
        <taxon>Actinopterygii</taxon>
        <taxon>Neopterygii</taxon>
        <taxon>Teleostei</taxon>
        <taxon>Anguilliformes</taxon>
        <taxon>Synaphobranchidae</taxon>
        <taxon>Synaphobranchus</taxon>
    </lineage>
</organism>
<protein>
    <submittedName>
        <fullName evidence="1">Uncharacterized protein</fullName>
    </submittedName>
</protein>
<dbReference type="EMBL" id="JAINUF010000004">
    <property type="protein sequence ID" value="KAJ8364878.1"/>
    <property type="molecule type" value="Genomic_DNA"/>
</dbReference>
<accession>A0A9Q1J3W4</accession>
<reference evidence="1" key="1">
    <citation type="journal article" date="2023" name="Science">
        <title>Genome structures resolve the early diversification of teleost fishes.</title>
        <authorList>
            <person name="Parey E."/>
            <person name="Louis A."/>
            <person name="Montfort J."/>
            <person name="Bouchez O."/>
            <person name="Roques C."/>
            <person name="Iampietro C."/>
            <person name="Lluch J."/>
            <person name="Castinel A."/>
            <person name="Donnadieu C."/>
            <person name="Desvignes T."/>
            <person name="Floi Bucao C."/>
            <person name="Jouanno E."/>
            <person name="Wen M."/>
            <person name="Mejri S."/>
            <person name="Dirks R."/>
            <person name="Jansen H."/>
            <person name="Henkel C."/>
            <person name="Chen W.J."/>
            <person name="Zahm M."/>
            <person name="Cabau C."/>
            <person name="Klopp C."/>
            <person name="Thompson A.W."/>
            <person name="Robinson-Rechavi M."/>
            <person name="Braasch I."/>
            <person name="Lecointre G."/>
            <person name="Bobe J."/>
            <person name="Postlethwait J.H."/>
            <person name="Berthelot C."/>
            <person name="Roest Crollius H."/>
            <person name="Guiguen Y."/>
        </authorList>
    </citation>
    <scope>NUCLEOTIDE SEQUENCE</scope>
    <source>
        <strain evidence="1">WJC10195</strain>
    </source>
</reference>